<feature type="compositionally biased region" description="Basic and acidic residues" evidence="6">
    <location>
        <begin position="1080"/>
        <end position="1097"/>
    </location>
</feature>
<sequence length="1097" mass="113668">MRHIHSERLLAEIRSAGARQRRAPMPPASQSPSLLAEIRSVGERRRAGLRGRGRADNYDPARPSRLAHDTTEADDELAPLGPNRGNSVKRRASSRKRISGVPAGATGLAAAIYASAAAGSPIGSAGGSSGSGGGGGGGGGSNRGSRLFQIANAQSRSKSIISINFDDHFGRPSTIDIANNLERFFPGIADIRVDIVPTPVHEDGFGVAAWGAGSDAASSVGDSDTDLAARPTHDSPTLSASSTLSAITPRDKDDDEIRAQHAKSRSLDRTRSRKAARGGHAHGELDVTSPVSTLSRSAQHRAHNLSQATRTPSIRLVQQTLAPSPSHASSPGYAQPVSPALSLDASPANAAPIASAVQQPASPDEPALHTLASVPPAHIGRSRTVRDGAHRHHAVASLTGSVEQLRSGAAMSDDLDRSFRADRPSAGSKARGRPQSMLLSSKPGGGLSVAELKHDLLPLPTPPNGSALTLKDVVMTAIAVSERKRGSIAATSLLGSSSIVGEAGVMAAAAAASVTTAAAAGARAGMSCSGSATGIAATAASAAASGSDASPAAGSTAATASTATLPSSVTLQPLVESPDAHTAMTSPASSTVTAATDAKPAPVQTARDLSFSSAFSFTLGSEDKLALSHNAGSGATTADLAPPILGDPGTAVAEKAAESRRGSSSSISLRSRTMRRRRSTTTSRRESLNGRSKRSSMLRKKSTSSAHSACSVHSGSSVGAGSVSPAVAGMHVSAINPATNEQLVWVRGDLIGQGAFASVYLGIVLETGQMMAVKQVPTMQEEPGLARKNTAQRGRPAIGRRKSAFSPAAVLKHELELLQGLAHPHVIQCFGYEQTPEYTNIFLEYVAGRSIASVLAKTGPFADSLVWVFSAQTLSGLDYLHTQGVIHRDIKAANLLVDIVACMVKISDFGVSKKHGGSGDAAYRRISDVSVHGTVSWMSPETVRAKGYSAKVDIWSFGCAVLEMKTAKQPWHGLTMDLQIFSQLARGQAPPAPADMSAALSAFLKRCFIIDPDARPTAKELLADPGLAGVDPYGFPLQEYYTQAVEAWKNRRPSVASESDETDEDEDDDADADDEADYSDQDRTRGATDDAGEVHSD</sequence>
<dbReference type="GO" id="GO:0004709">
    <property type="term" value="F:MAP kinase kinase kinase activity"/>
    <property type="evidence" value="ECO:0007669"/>
    <property type="project" value="UniProtKB-EC"/>
</dbReference>
<gene>
    <name evidence="8" type="primary">BCK1</name>
    <name evidence="8" type="ORF">HK105_204361</name>
</gene>
<dbReference type="InterPro" id="IPR050538">
    <property type="entry name" value="MAP_kinase_kinase_kinase"/>
</dbReference>
<feature type="compositionally biased region" description="Basic and acidic residues" evidence="6">
    <location>
        <begin position="414"/>
        <end position="423"/>
    </location>
</feature>
<dbReference type="InterPro" id="IPR017441">
    <property type="entry name" value="Protein_kinase_ATP_BS"/>
</dbReference>
<evidence type="ECO:0000259" key="7">
    <source>
        <dbReference type="PROSITE" id="PS50011"/>
    </source>
</evidence>
<feature type="region of interest" description="Disordered" evidence="6">
    <location>
        <begin position="579"/>
        <end position="602"/>
    </location>
</feature>
<dbReference type="CDD" id="cd06606">
    <property type="entry name" value="STKc_MAPKKK"/>
    <property type="match status" value="1"/>
</dbReference>
<feature type="region of interest" description="Disordered" evidence="6">
    <location>
        <begin position="122"/>
        <end position="145"/>
    </location>
</feature>
<feature type="compositionally biased region" description="Low complexity" evidence="6">
    <location>
        <begin position="235"/>
        <end position="248"/>
    </location>
</feature>
<feature type="binding site" evidence="5">
    <location>
        <position position="774"/>
    </location>
    <ligand>
        <name>ATP</name>
        <dbReference type="ChEBI" id="CHEBI:30616"/>
    </ligand>
</feature>
<feature type="region of interest" description="Disordered" evidence="6">
    <location>
        <begin position="216"/>
        <end position="341"/>
    </location>
</feature>
<evidence type="ECO:0000256" key="6">
    <source>
        <dbReference type="SAM" id="MobiDB-lite"/>
    </source>
</evidence>
<organism evidence="8 9">
    <name type="scientific">Polyrhizophydium stewartii</name>
    <dbReference type="NCBI Taxonomy" id="2732419"/>
    <lineage>
        <taxon>Eukaryota</taxon>
        <taxon>Fungi</taxon>
        <taxon>Fungi incertae sedis</taxon>
        <taxon>Chytridiomycota</taxon>
        <taxon>Chytridiomycota incertae sedis</taxon>
        <taxon>Chytridiomycetes</taxon>
        <taxon>Rhizophydiales</taxon>
        <taxon>Rhizophydiales incertae sedis</taxon>
        <taxon>Polyrhizophydium</taxon>
    </lineage>
</organism>
<feature type="compositionally biased region" description="Basic and acidic residues" evidence="6">
    <location>
        <begin position="249"/>
        <end position="270"/>
    </location>
</feature>
<feature type="compositionally biased region" description="Low complexity" evidence="6">
    <location>
        <begin position="703"/>
        <end position="717"/>
    </location>
</feature>
<feature type="region of interest" description="Disordered" evidence="6">
    <location>
        <begin position="1048"/>
        <end position="1097"/>
    </location>
</feature>
<dbReference type="Gene3D" id="1.10.510.10">
    <property type="entry name" value="Transferase(Phosphotransferase) domain 1"/>
    <property type="match status" value="1"/>
</dbReference>
<dbReference type="PROSITE" id="PS00108">
    <property type="entry name" value="PROTEIN_KINASE_ST"/>
    <property type="match status" value="1"/>
</dbReference>
<feature type="region of interest" description="Disordered" evidence="6">
    <location>
        <begin position="635"/>
        <end position="717"/>
    </location>
</feature>
<feature type="compositionally biased region" description="Basic residues" evidence="6">
    <location>
        <begin position="271"/>
        <end position="280"/>
    </location>
</feature>
<feature type="domain" description="Protein kinase" evidence="7">
    <location>
        <begin position="745"/>
        <end position="1027"/>
    </location>
</feature>
<name>A0ABR4N8T4_9FUNG</name>
<evidence type="ECO:0000256" key="3">
    <source>
        <dbReference type="ARBA" id="ARBA00022777"/>
    </source>
</evidence>
<feature type="compositionally biased region" description="Polar residues" evidence="6">
    <location>
        <begin position="304"/>
        <end position="329"/>
    </location>
</feature>
<proteinExistence type="predicted"/>
<evidence type="ECO:0000256" key="5">
    <source>
        <dbReference type="PROSITE-ProRule" id="PRU10141"/>
    </source>
</evidence>
<feature type="compositionally biased region" description="Acidic residues" evidence="6">
    <location>
        <begin position="1058"/>
        <end position="1079"/>
    </location>
</feature>
<dbReference type="PANTHER" id="PTHR48016:SF56">
    <property type="entry name" value="MAPKK KINASE"/>
    <property type="match status" value="1"/>
</dbReference>
<evidence type="ECO:0000256" key="2">
    <source>
        <dbReference type="ARBA" id="ARBA00022741"/>
    </source>
</evidence>
<feature type="region of interest" description="Disordered" evidence="6">
    <location>
        <begin position="13"/>
        <end position="99"/>
    </location>
</feature>
<evidence type="ECO:0000256" key="1">
    <source>
        <dbReference type="ARBA" id="ARBA00022679"/>
    </source>
</evidence>
<reference evidence="8 9" key="1">
    <citation type="submission" date="2023-09" db="EMBL/GenBank/DDBJ databases">
        <title>Pangenome analysis of Batrachochytrium dendrobatidis and related Chytrids.</title>
        <authorList>
            <person name="Yacoub M.N."/>
            <person name="Stajich J.E."/>
            <person name="James T.Y."/>
        </authorList>
    </citation>
    <scope>NUCLEOTIDE SEQUENCE [LARGE SCALE GENOMIC DNA]</scope>
    <source>
        <strain evidence="8 9">JEL0888</strain>
    </source>
</reference>
<feature type="region of interest" description="Disordered" evidence="6">
    <location>
        <begin position="781"/>
        <end position="801"/>
    </location>
</feature>
<dbReference type="PANTHER" id="PTHR48016">
    <property type="entry name" value="MAP KINASE KINASE KINASE SSK2-RELATED-RELATED"/>
    <property type="match status" value="1"/>
</dbReference>
<feature type="compositionally biased region" description="Basic residues" evidence="6">
    <location>
        <begin position="691"/>
        <end position="702"/>
    </location>
</feature>
<feature type="compositionally biased region" description="Low complexity" evidence="6">
    <location>
        <begin position="662"/>
        <end position="671"/>
    </location>
</feature>
<dbReference type="InterPro" id="IPR008271">
    <property type="entry name" value="Ser/Thr_kinase_AS"/>
</dbReference>
<feature type="compositionally biased region" description="Low complexity" evidence="6">
    <location>
        <begin position="582"/>
        <end position="598"/>
    </location>
</feature>
<accession>A0ABR4N8T4</accession>
<dbReference type="Pfam" id="PF00069">
    <property type="entry name" value="Pkinase"/>
    <property type="match status" value="1"/>
</dbReference>
<dbReference type="InterPro" id="IPR011009">
    <property type="entry name" value="Kinase-like_dom_sf"/>
</dbReference>
<dbReference type="SMART" id="SM00220">
    <property type="entry name" value="S_TKc"/>
    <property type="match status" value="1"/>
</dbReference>
<dbReference type="Proteomes" id="UP001527925">
    <property type="component" value="Unassembled WGS sequence"/>
</dbReference>
<dbReference type="EC" id="2.7.11.25" evidence="8"/>
<protein>
    <submittedName>
        <fullName evidence="8">Mitogen-activated protein kinase kinase kinase</fullName>
        <ecNumber evidence="8">2.7.11.25</ecNumber>
    </submittedName>
</protein>
<comment type="caution">
    <text evidence="8">The sequence shown here is derived from an EMBL/GenBank/DDBJ whole genome shotgun (WGS) entry which is preliminary data.</text>
</comment>
<dbReference type="PROSITE" id="PS50011">
    <property type="entry name" value="PROTEIN_KINASE_DOM"/>
    <property type="match status" value="1"/>
</dbReference>
<evidence type="ECO:0000256" key="4">
    <source>
        <dbReference type="ARBA" id="ARBA00022840"/>
    </source>
</evidence>
<keyword evidence="1 8" id="KW-0808">Transferase</keyword>
<dbReference type="SUPFAM" id="SSF56112">
    <property type="entry name" value="Protein kinase-like (PK-like)"/>
    <property type="match status" value="1"/>
</dbReference>
<evidence type="ECO:0000313" key="9">
    <source>
        <dbReference type="Proteomes" id="UP001527925"/>
    </source>
</evidence>
<dbReference type="PROSITE" id="PS00107">
    <property type="entry name" value="PROTEIN_KINASE_ATP"/>
    <property type="match status" value="1"/>
</dbReference>
<keyword evidence="9" id="KW-1185">Reference proteome</keyword>
<evidence type="ECO:0000313" key="8">
    <source>
        <dbReference type="EMBL" id="KAL2915938.1"/>
    </source>
</evidence>
<keyword evidence="3 8" id="KW-0418">Kinase</keyword>
<feature type="region of interest" description="Disordered" evidence="6">
    <location>
        <begin position="405"/>
        <end position="445"/>
    </location>
</feature>
<dbReference type="EMBL" id="JADGIZ020000019">
    <property type="protein sequence ID" value="KAL2915938.1"/>
    <property type="molecule type" value="Genomic_DNA"/>
</dbReference>
<keyword evidence="2 5" id="KW-0547">Nucleotide-binding</keyword>
<feature type="compositionally biased region" description="Basic residues" evidence="6">
    <location>
        <begin position="87"/>
        <end position="98"/>
    </location>
</feature>
<dbReference type="InterPro" id="IPR000719">
    <property type="entry name" value="Prot_kinase_dom"/>
</dbReference>
<keyword evidence="4 5" id="KW-0067">ATP-binding</keyword>
<feature type="compositionally biased region" description="Gly residues" evidence="6">
    <location>
        <begin position="124"/>
        <end position="142"/>
    </location>
</feature>